<evidence type="ECO:0000256" key="2">
    <source>
        <dbReference type="ARBA" id="ARBA00023242"/>
    </source>
</evidence>
<dbReference type="GeneID" id="40311510"/>
<feature type="region of interest" description="Disordered" evidence="3">
    <location>
        <begin position="751"/>
        <end position="773"/>
    </location>
</feature>
<evidence type="ECO:0000256" key="3">
    <source>
        <dbReference type="SAM" id="MobiDB-lite"/>
    </source>
</evidence>
<dbReference type="PROSITE" id="PS51257">
    <property type="entry name" value="PROKAR_LIPOPROTEIN"/>
    <property type="match status" value="1"/>
</dbReference>
<dbReference type="STRING" id="94643.A0A2A9ME54"/>
<dbReference type="OrthoDB" id="348531at2759"/>
<comment type="caution">
    <text evidence="4">The sequence shown here is derived from an EMBL/GenBank/DDBJ whole genome shotgun (WGS) entry which is preliminary data.</text>
</comment>
<accession>A0A2A9ME54</accession>
<feature type="region of interest" description="Disordered" evidence="3">
    <location>
        <begin position="583"/>
        <end position="617"/>
    </location>
</feature>
<dbReference type="InterPro" id="IPR052414">
    <property type="entry name" value="U3_snoRNA-assoc_WDR"/>
</dbReference>
<dbReference type="PANTHER" id="PTHR44267">
    <property type="entry name" value="WD REPEAT-CONTAINING PROTEIN 43"/>
    <property type="match status" value="1"/>
</dbReference>
<dbReference type="VEuPathDB" id="ToxoDB:BESB_065840"/>
<feature type="compositionally biased region" description="Basic and acidic residues" evidence="3">
    <location>
        <begin position="545"/>
        <end position="556"/>
    </location>
</feature>
<dbReference type="AlphaFoldDB" id="A0A2A9ME54"/>
<dbReference type="Proteomes" id="UP000224006">
    <property type="component" value="Chromosome VI"/>
</dbReference>
<feature type="region of interest" description="Disordered" evidence="3">
    <location>
        <begin position="453"/>
        <end position="479"/>
    </location>
</feature>
<dbReference type="SUPFAM" id="SSF50998">
    <property type="entry name" value="Quinoprotein alcohol dehydrogenase-like"/>
    <property type="match status" value="1"/>
</dbReference>
<dbReference type="EMBL" id="NWUJ01000006">
    <property type="protein sequence ID" value="PFH34551.1"/>
    <property type="molecule type" value="Genomic_DNA"/>
</dbReference>
<dbReference type="GO" id="GO:0000462">
    <property type="term" value="P:maturation of SSU-rRNA from tricistronic rRNA transcript (SSU-rRNA, 5.8S rRNA, LSU-rRNA)"/>
    <property type="evidence" value="ECO:0007669"/>
    <property type="project" value="TreeGrafter"/>
</dbReference>
<evidence type="ECO:0000313" key="5">
    <source>
        <dbReference type="Proteomes" id="UP000224006"/>
    </source>
</evidence>
<reference evidence="4 5" key="1">
    <citation type="submission" date="2017-09" db="EMBL/GenBank/DDBJ databases">
        <title>Genome sequencing of Besnoitia besnoiti strain Bb-Ger1.</title>
        <authorList>
            <person name="Schares G."/>
            <person name="Venepally P."/>
            <person name="Lorenzi H.A."/>
        </authorList>
    </citation>
    <scope>NUCLEOTIDE SEQUENCE [LARGE SCALE GENOMIC DNA]</scope>
    <source>
        <strain evidence="4 5">Bb-Ger1</strain>
    </source>
</reference>
<dbReference type="RefSeq" id="XP_029218560.1">
    <property type="nucleotide sequence ID" value="XM_029364977.1"/>
</dbReference>
<protein>
    <recommendedName>
        <fullName evidence="6">Small-subunit processome Utp12 domain-containing protein</fullName>
    </recommendedName>
</protein>
<gene>
    <name evidence="4" type="ORF">BESB_065840</name>
</gene>
<keyword evidence="5" id="KW-1185">Reference proteome</keyword>
<organism evidence="4 5">
    <name type="scientific">Besnoitia besnoiti</name>
    <name type="common">Apicomplexan protozoan</name>
    <dbReference type="NCBI Taxonomy" id="94643"/>
    <lineage>
        <taxon>Eukaryota</taxon>
        <taxon>Sar</taxon>
        <taxon>Alveolata</taxon>
        <taxon>Apicomplexa</taxon>
        <taxon>Conoidasida</taxon>
        <taxon>Coccidia</taxon>
        <taxon>Eucoccidiorida</taxon>
        <taxon>Eimeriorina</taxon>
        <taxon>Sarcocystidae</taxon>
        <taxon>Besnoitia</taxon>
    </lineage>
</organism>
<feature type="compositionally biased region" description="Basic and acidic residues" evidence="3">
    <location>
        <begin position="589"/>
        <end position="600"/>
    </location>
</feature>
<dbReference type="InterPro" id="IPR011047">
    <property type="entry name" value="Quinoprotein_ADH-like_sf"/>
</dbReference>
<name>A0A2A9ME54_BESBE</name>
<dbReference type="KEGG" id="bbes:BESB_065840"/>
<evidence type="ECO:0000256" key="1">
    <source>
        <dbReference type="ARBA" id="ARBA00004123"/>
    </source>
</evidence>
<dbReference type="PANTHER" id="PTHR44267:SF1">
    <property type="entry name" value="WD REPEAT-CONTAINING PROTEIN 43"/>
    <property type="match status" value="1"/>
</dbReference>
<comment type="subcellular location">
    <subcellularLocation>
        <location evidence="1">Nucleus</location>
    </subcellularLocation>
</comment>
<evidence type="ECO:0000313" key="4">
    <source>
        <dbReference type="EMBL" id="PFH34551.1"/>
    </source>
</evidence>
<keyword evidence="2" id="KW-0539">Nucleus</keyword>
<proteinExistence type="predicted"/>
<feature type="region of interest" description="Disordered" evidence="3">
    <location>
        <begin position="542"/>
        <end position="569"/>
    </location>
</feature>
<dbReference type="GO" id="GO:0005730">
    <property type="term" value="C:nucleolus"/>
    <property type="evidence" value="ECO:0007669"/>
    <property type="project" value="TreeGrafter"/>
</dbReference>
<sequence>MTKARPSLAPSISADALSASSLSPPPAALSCFSSAGRFLATAAASDSDETGESRALRSRVKVWQTAGGGECLGSATSERGTAPGASFATNYQPSFSVEWQRQFLGHSITSLLFVSGAAASHGASERLLIGTDRGMVAAADVTASSSKLLFSTYLGDAAECAHANGAESDLDVTKGSNDFPVHGLACGAGTGAGSGSVVALVGGREGSVLVTVDPEDGTVAQQTELSKPYNIMAAPSAAAGDLVVLAARRGTTESSSASAVVLYDVQQQGPRAKLVGGTSGGAWTVALEKRAHYAAGVFSGSGKEEQHVQLLVWKVPSQEAAADERAIGKGKAKKLQPICSGSHFEPLVQIILPVNKQGDSDNEDESASEDDCTTPGAQQLVVTLSHRNNVIVWALGKKQGDEGVLYSLTKLTQIDSVSFPCVSPKAALATPILARAAAAPGIWYFQEVEENGDEEFTSPSSSGKRKHRQSARQEQSAHTWHPVRIVRGPHAAPIFQCLMLRCTSSSRSSPQESYLPLVPRAGASKFGLACVEAMKLSEVRSAVNEPRKRGEKHSGTIEEAEENGSVPSLPAASFKRNIAAVTSSDASDAEARTDSADGEGKKKKKQSKGMDLVGAGAPGAEPSNVAVILRQALTASDARLLETVLSSTAKDKREVAAAVGSLTAVQALVLLQHLVQQQQANPATSIIKGGWIEEIVKQHAVVLANTDAGREQLVLLLLQVEERRRSEAALVKVKGRLELLLQQMQRVQRLREERSKEEKEAREPLVVHKERSA</sequence>
<evidence type="ECO:0008006" key="6">
    <source>
        <dbReference type="Google" id="ProtNLM"/>
    </source>
</evidence>